<proteinExistence type="predicted"/>
<name>A0ABY9IYZ1_9ACTN</name>
<dbReference type="EMBL" id="CP120988">
    <property type="protein sequence ID" value="WLQ59202.1"/>
    <property type="molecule type" value="Genomic_DNA"/>
</dbReference>
<keyword evidence="2" id="KW-1185">Reference proteome</keyword>
<evidence type="ECO:0000313" key="1">
    <source>
        <dbReference type="EMBL" id="WLQ59202.1"/>
    </source>
</evidence>
<gene>
    <name evidence="1" type="ORF">P8A19_28925</name>
</gene>
<accession>A0ABY9IYZ1</accession>
<organism evidence="1 2">
    <name type="scientific">Streptomyces poriferorum</name>
    <dbReference type="NCBI Taxonomy" id="2798799"/>
    <lineage>
        <taxon>Bacteria</taxon>
        <taxon>Bacillati</taxon>
        <taxon>Actinomycetota</taxon>
        <taxon>Actinomycetes</taxon>
        <taxon>Kitasatosporales</taxon>
        <taxon>Streptomycetaceae</taxon>
        <taxon>Streptomyces</taxon>
    </lineage>
</organism>
<evidence type="ECO:0000313" key="2">
    <source>
        <dbReference type="Proteomes" id="UP001235744"/>
    </source>
</evidence>
<dbReference type="RefSeq" id="WP_306069969.1">
    <property type="nucleotide sequence ID" value="NZ_CP120988.1"/>
</dbReference>
<dbReference type="Gene3D" id="3.40.50.1950">
    <property type="entry name" value="Flavin prenyltransferase-like"/>
    <property type="match status" value="1"/>
</dbReference>
<protein>
    <submittedName>
        <fullName evidence="1">Flavoprotein</fullName>
    </submittedName>
</protein>
<sequence length="94" mass="10199">MAKLAVGIADNQALTQVSEALGVIDVPVVVFPRVNAAHARHPSWDGHVETLRKAGVELIYGAGIWPLDEPRRGPQGRKLPWATILESAHQMSND</sequence>
<dbReference type="InterPro" id="IPR036551">
    <property type="entry name" value="Flavin_trans-like"/>
</dbReference>
<reference evidence="1 2" key="1">
    <citation type="submission" date="2023-03" db="EMBL/GenBank/DDBJ databases">
        <title>Isolation and description of six Streptomyces strains from soil environments, able to metabolize different microbial glucans.</title>
        <authorList>
            <person name="Widen T."/>
            <person name="Larsbrink J."/>
        </authorList>
    </citation>
    <scope>NUCLEOTIDE SEQUENCE [LARGE SCALE GENOMIC DNA]</scope>
    <source>
        <strain evidence="1 2">Alt2</strain>
    </source>
</reference>
<dbReference type="SUPFAM" id="SSF52507">
    <property type="entry name" value="Homo-oligomeric flavin-containing Cys decarboxylases, HFCD"/>
    <property type="match status" value="1"/>
</dbReference>
<dbReference type="Proteomes" id="UP001235744">
    <property type="component" value="Chromosome"/>
</dbReference>